<proteinExistence type="predicted"/>
<dbReference type="EMBL" id="CP048222">
    <property type="protein sequence ID" value="QHT66744.1"/>
    <property type="molecule type" value="Genomic_DNA"/>
</dbReference>
<evidence type="ECO:0000313" key="1">
    <source>
        <dbReference type="EMBL" id="QHT66744.1"/>
    </source>
</evidence>
<protein>
    <submittedName>
        <fullName evidence="1">Uncharacterized protein</fullName>
    </submittedName>
</protein>
<evidence type="ECO:0000313" key="2">
    <source>
        <dbReference type="Proteomes" id="UP000480178"/>
    </source>
</evidence>
<gene>
    <name evidence="1" type="ORF">GXP67_08760</name>
</gene>
<accession>A0A6C0GFY9</accession>
<dbReference type="KEGG" id="rhoz:GXP67_08760"/>
<dbReference type="AlphaFoldDB" id="A0A6C0GFY9"/>
<reference evidence="1 2" key="1">
    <citation type="submission" date="2020-01" db="EMBL/GenBank/DDBJ databases">
        <authorList>
            <person name="Kim M.K."/>
        </authorList>
    </citation>
    <scope>NUCLEOTIDE SEQUENCE [LARGE SCALE GENOMIC DNA]</scope>
    <source>
        <strain evidence="1 2">172606-1</strain>
    </source>
</reference>
<sequence length="392" mass="43830">MKTIFTTLLVLIVCLAQAQYKTVLFDYNKSFFNEGNPLPAESFLLLQGEVPSGIHLVSASIFSADGKQLLHKATWKRATGDQGNTFQIPITYKLHSDASYSVRINYYKEMDDQNSEKFREQLYTYLDAYLDQTIAIERNRIRLNEPVARIIDNLNKIVNQSTTYYDNRSNITFPGFSDLVAKSLRNIKNQPLSEGKFSLFKRKEDTDRNLKTEYAQTRIASLKELIKSEAGNLLNTDLLTVFDSKYIAEYSSEKIKKPLTVNVGYGGVYFSGNINKISYDSAPYAGVSFPLGNRAFTSKILSNTSVSVGAFLSNFRNAEGQKITGPIVGIPVYAGLGYPIFEFLRFNAGATLLQNANATDGLNLQQVSIKPFIGISADINLWIGLGKNKKLQ</sequence>
<organism evidence="1 2">
    <name type="scientific">Rhodocytophaga rosea</name>
    <dbReference type="NCBI Taxonomy" id="2704465"/>
    <lineage>
        <taxon>Bacteria</taxon>
        <taxon>Pseudomonadati</taxon>
        <taxon>Bacteroidota</taxon>
        <taxon>Cytophagia</taxon>
        <taxon>Cytophagales</taxon>
        <taxon>Rhodocytophagaceae</taxon>
        <taxon>Rhodocytophaga</taxon>
    </lineage>
</organism>
<dbReference type="RefSeq" id="WP_162442797.1">
    <property type="nucleotide sequence ID" value="NZ_CP048222.1"/>
</dbReference>
<dbReference type="Proteomes" id="UP000480178">
    <property type="component" value="Chromosome"/>
</dbReference>
<keyword evidence="2" id="KW-1185">Reference proteome</keyword>
<name>A0A6C0GFY9_9BACT</name>